<dbReference type="Proteomes" id="UP000254664">
    <property type="component" value="Unassembled WGS sequence"/>
</dbReference>
<dbReference type="EMBL" id="UFWZ01000001">
    <property type="protein sequence ID" value="SUY47832.1"/>
    <property type="molecule type" value="Genomic_DNA"/>
</dbReference>
<evidence type="ECO:0000313" key="2">
    <source>
        <dbReference type="Proteomes" id="UP000254664"/>
    </source>
</evidence>
<evidence type="ECO:0000313" key="1">
    <source>
        <dbReference type="EMBL" id="SUY47832.1"/>
    </source>
</evidence>
<dbReference type="OrthoDB" id="1938183at2"/>
<dbReference type="RefSeq" id="WP_115641716.1">
    <property type="nucleotide sequence ID" value="NZ_UFWZ01000001.1"/>
</dbReference>
<name>A0A381JBS7_9CLOT</name>
<keyword evidence="2" id="KW-1185">Reference proteome</keyword>
<gene>
    <name evidence="1" type="ORF">NCTC9836_02175</name>
</gene>
<accession>A0A381JBS7</accession>
<organism evidence="1 2">
    <name type="scientific">Clostridium putrefaciens</name>
    <dbReference type="NCBI Taxonomy" id="99675"/>
    <lineage>
        <taxon>Bacteria</taxon>
        <taxon>Bacillati</taxon>
        <taxon>Bacillota</taxon>
        <taxon>Clostridia</taxon>
        <taxon>Eubacteriales</taxon>
        <taxon>Clostridiaceae</taxon>
        <taxon>Clostridium</taxon>
    </lineage>
</organism>
<proteinExistence type="predicted"/>
<reference evidence="1 2" key="1">
    <citation type="submission" date="2018-06" db="EMBL/GenBank/DDBJ databases">
        <authorList>
            <consortium name="Pathogen Informatics"/>
            <person name="Doyle S."/>
        </authorList>
    </citation>
    <scope>NUCLEOTIDE SEQUENCE [LARGE SCALE GENOMIC DNA]</scope>
    <source>
        <strain evidence="1 2">NCTC9836</strain>
    </source>
</reference>
<protein>
    <submittedName>
        <fullName evidence="1">Uncharacterized protein</fullName>
    </submittedName>
</protein>
<sequence length="66" mass="7869">MSYCPFWSNDNEIQECFKDCVFFSCNKDNQCPFKFYDFNNSMLLDKLMGLSTEESEKPEKSEQMIL</sequence>
<dbReference type="AlphaFoldDB" id="A0A381JBS7"/>